<gene>
    <name evidence="2" type="ORF">SAMN02745227_01929</name>
</gene>
<name>A0A1M6R2I8_9FIRM</name>
<dbReference type="SUPFAM" id="SSF48317">
    <property type="entry name" value="Acid phosphatase/Vanadium-dependent haloperoxidase"/>
    <property type="match status" value="1"/>
</dbReference>
<dbReference type="EMBL" id="FRAI01000026">
    <property type="protein sequence ID" value="SHK26626.1"/>
    <property type="molecule type" value="Genomic_DNA"/>
</dbReference>
<feature type="transmembrane region" description="Helical" evidence="1">
    <location>
        <begin position="12"/>
        <end position="29"/>
    </location>
</feature>
<keyword evidence="3" id="KW-1185">Reference proteome</keyword>
<dbReference type="InterPro" id="IPR036938">
    <property type="entry name" value="PAP2/HPO_sf"/>
</dbReference>
<evidence type="ECO:0000256" key="1">
    <source>
        <dbReference type="SAM" id="Phobius"/>
    </source>
</evidence>
<organism evidence="2 3">
    <name type="scientific">Anaerobranca californiensis DSM 14826</name>
    <dbReference type="NCBI Taxonomy" id="1120989"/>
    <lineage>
        <taxon>Bacteria</taxon>
        <taxon>Bacillati</taxon>
        <taxon>Bacillota</taxon>
        <taxon>Clostridia</taxon>
        <taxon>Eubacteriales</taxon>
        <taxon>Proteinivoracaceae</taxon>
        <taxon>Anaerobranca</taxon>
    </lineage>
</organism>
<protein>
    <submittedName>
        <fullName evidence="2">PAP2 superfamily</fullName>
    </submittedName>
</protein>
<keyword evidence="1" id="KW-0472">Membrane</keyword>
<feature type="transmembrane region" description="Helical" evidence="1">
    <location>
        <begin position="83"/>
        <end position="100"/>
    </location>
</feature>
<sequence>MKYKITKEGLVSLSYLLAIPGLKLIYFFLNRIPRPATSVLTWVDNYIPFIPVFVIPYIIFYPFVLLGLIYLFKNNRKVYIHTVKAYSLGLVVCYLTYLFFQTTMPRPEVTGNDLFSKIVAWIYYIDEPYNALPSIHVLGTMITMLGLKEGKYNNLLVNFLGWSIIFSTVFVKQHGILDVIAALVLSHFVFNTFTSAETVGEDVPVRIGNKERIGS</sequence>
<proteinExistence type="predicted"/>
<feature type="transmembrane region" description="Helical" evidence="1">
    <location>
        <begin position="129"/>
        <end position="147"/>
    </location>
</feature>
<feature type="transmembrane region" description="Helical" evidence="1">
    <location>
        <begin position="159"/>
        <end position="185"/>
    </location>
</feature>
<evidence type="ECO:0000313" key="3">
    <source>
        <dbReference type="Proteomes" id="UP000243547"/>
    </source>
</evidence>
<reference evidence="3" key="1">
    <citation type="submission" date="2016-11" db="EMBL/GenBank/DDBJ databases">
        <authorList>
            <person name="Varghese N."/>
            <person name="Submissions S."/>
        </authorList>
    </citation>
    <scope>NUCLEOTIDE SEQUENCE [LARGE SCALE GENOMIC DNA]</scope>
    <source>
        <strain evidence="3">DSM 14826</strain>
    </source>
</reference>
<keyword evidence="1" id="KW-1133">Transmembrane helix</keyword>
<dbReference type="OrthoDB" id="9790723at2"/>
<dbReference type="Proteomes" id="UP000243547">
    <property type="component" value="Unassembled WGS sequence"/>
</dbReference>
<dbReference type="GO" id="GO:0016020">
    <property type="term" value="C:membrane"/>
    <property type="evidence" value="ECO:0007669"/>
    <property type="project" value="UniProtKB-SubCell"/>
</dbReference>
<accession>A0A1M6R2I8</accession>
<dbReference type="AlphaFoldDB" id="A0A1M6R2I8"/>
<keyword evidence="1" id="KW-0812">Transmembrane</keyword>
<evidence type="ECO:0000313" key="2">
    <source>
        <dbReference type="EMBL" id="SHK26626.1"/>
    </source>
</evidence>
<dbReference type="STRING" id="1120989.SAMN02745227_01929"/>
<feature type="transmembrane region" description="Helical" evidence="1">
    <location>
        <begin position="49"/>
        <end position="71"/>
    </location>
</feature>
<dbReference type="RefSeq" id="WP_084672519.1">
    <property type="nucleotide sequence ID" value="NZ_FRAI01000026.1"/>
</dbReference>